<dbReference type="PANTHER" id="PTHR43482:SF1">
    <property type="entry name" value="PROTEIN AST1-RELATED"/>
    <property type="match status" value="1"/>
</dbReference>
<dbReference type="CDD" id="cd05289">
    <property type="entry name" value="MDR_like_2"/>
    <property type="match status" value="1"/>
</dbReference>
<dbReference type="InterPro" id="IPR036291">
    <property type="entry name" value="NAD(P)-bd_dom_sf"/>
</dbReference>
<dbReference type="InterPro" id="IPR011032">
    <property type="entry name" value="GroES-like_sf"/>
</dbReference>
<evidence type="ECO:0000313" key="3">
    <source>
        <dbReference type="Proteomes" id="UP000028007"/>
    </source>
</evidence>
<dbReference type="InterPro" id="IPR052585">
    <property type="entry name" value="Lipid_raft_assoc_Zn_ADH"/>
</dbReference>
<dbReference type="SMART" id="SM00829">
    <property type="entry name" value="PKS_ER"/>
    <property type="match status" value="1"/>
</dbReference>
<comment type="caution">
    <text evidence="2">The sequence shown here is derived from an EMBL/GenBank/DDBJ whole genome shotgun (WGS) entry which is preliminary data.</text>
</comment>
<dbReference type="InterPro" id="IPR020843">
    <property type="entry name" value="ER"/>
</dbReference>
<sequence length="327" mass="35369">MKTIVLNGFGGTENFGQEEINIPVFGDSEVLVRIKAAAFNPIDHQMRRGERERELMIGNILGIEFSGIVEKTGVAVNDFKEGDEVFGCSIEKGSNGAYAEYIAISSAELIHKPANISLEEAASLPIASMTAWLCVNRMGWKSGESVFINGAAGGVGRFLLVLLMRDHPDAHVVAVAGNPESIAVLKSLGLPDERIIDYHTPNLDKVLLSANGGRFYDHAVDLVGSTISEITARILAINGNYLDVTLHGTQNTREILFDKAATVMNIAAYAEIQDNSVLNAIAELISSKQITVPEIRIIGPISVETVSEAHHLMEKNQTNGKKLVMTM</sequence>
<dbReference type="Gene3D" id="3.40.50.720">
    <property type="entry name" value="NAD(P)-binding Rossmann-like Domain"/>
    <property type="match status" value="1"/>
</dbReference>
<reference evidence="2 3" key="1">
    <citation type="journal article" date="1992" name="Int. J. Syst. Bacteriol.">
        <title>Sphingobacterium antarcticus sp. nov. a Psychrotrophic Bacterium from the Soils of Schirmacher Oasis, Antarctica.</title>
        <authorList>
            <person name="Shivaji S."/>
            <person name="Ray M.K."/>
            <person name="Rao N.S."/>
            <person name="Saiserr L."/>
            <person name="Jagannadham M.V."/>
            <person name="Kumar G.S."/>
            <person name="Reddy G."/>
            <person name="Bhargava P.M."/>
        </authorList>
    </citation>
    <scope>NUCLEOTIDE SEQUENCE [LARGE SCALE GENOMIC DNA]</scope>
    <source>
        <strain evidence="2 3">4BY</strain>
    </source>
</reference>
<dbReference type="SUPFAM" id="SSF51735">
    <property type="entry name" value="NAD(P)-binding Rossmann-fold domains"/>
    <property type="match status" value="1"/>
</dbReference>
<dbReference type="InterPro" id="IPR013154">
    <property type="entry name" value="ADH-like_N"/>
</dbReference>
<dbReference type="PANTHER" id="PTHR43482">
    <property type="entry name" value="PROTEIN AST1-RELATED"/>
    <property type="match status" value="1"/>
</dbReference>
<dbReference type="Pfam" id="PF08240">
    <property type="entry name" value="ADH_N"/>
    <property type="match status" value="1"/>
</dbReference>
<evidence type="ECO:0000313" key="2">
    <source>
        <dbReference type="EMBL" id="KEQ31765.1"/>
    </source>
</evidence>
<dbReference type="RefSeq" id="WP_037437671.1">
    <property type="nucleotide sequence ID" value="NZ_JNFF01000002.1"/>
</dbReference>
<dbReference type="Gene3D" id="3.90.180.10">
    <property type="entry name" value="Medium-chain alcohol dehydrogenases, catalytic domain"/>
    <property type="match status" value="1"/>
</dbReference>
<name>A0A081PM42_9SPHI</name>
<dbReference type="OrthoDB" id="9787435at2"/>
<gene>
    <name evidence="2" type="ORF">N180_11625</name>
</gene>
<organism evidence="2 3">
    <name type="scientific">Pedobacter antarcticus 4BY</name>
    <dbReference type="NCBI Taxonomy" id="1358423"/>
    <lineage>
        <taxon>Bacteria</taxon>
        <taxon>Pseudomonadati</taxon>
        <taxon>Bacteroidota</taxon>
        <taxon>Sphingobacteriia</taxon>
        <taxon>Sphingobacteriales</taxon>
        <taxon>Sphingobacteriaceae</taxon>
        <taxon>Pedobacter</taxon>
    </lineage>
</organism>
<dbReference type="eggNOG" id="COG0604">
    <property type="taxonomic scope" value="Bacteria"/>
</dbReference>
<dbReference type="Pfam" id="PF13602">
    <property type="entry name" value="ADH_zinc_N_2"/>
    <property type="match status" value="1"/>
</dbReference>
<feature type="domain" description="Enoyl reductase (ER)" evidence="1">
    <location>
        <begin position="10"/>
        <end position="324"/>
    </location>
</feature>
<dbReference type="GO" id="GO:0016491">
    <property type="term" value="F:oxidoreductase activity"/>
    <property type="evidence" value="ECO:0007669"/>
    <property type="project" value="InterPro"/>
</dbReference>
<dbReference type="SUPFAM" id="SSF50129">
    <property type="entry name" value="GroES-like"/>
    <property type="match status" value="1"/>
</dbReference>
<evidence type="ECO:0000259" key="1">
    <source>
        <dbReference type="SMART" id="SM00829"/>
    </source>
</evidence>
<keyword evidence="3" id="KW-1185">Reference proteome</keyword>
<dbReference type="EMBL" id="JNFF01000002">
    <property type="protein sequence ID" value="KEQ31765.1"/>
    <property type="molecule type" value="Genomic_DNA"/>
</dbReference>
<dbReference type="Proteomes" id="UP000028007">
    <property type="component" value="Unassembled WGS sequence"/>
</dbReference>
<accession>A0A081PM42</accession>
<protein>
    <recommendedName>
        <fullName evidence="1">Enoyl reductase (ER) domain-containing protein</fullName>
    </recommendedName>
</protein>
<dbReference type="AlphaFoldDB" id="A0A081PM42"/>
<proteinExistence type="predicted"/>